<dbReference type="GO" id="GO:0042803">
    <property type="term" value="F:protein homodimerization activity"/>
    <property type="evidence" value="ECO:0007669"/>
    <property type="project" value="InterPro"/>
</dbReference>
<gene>
    <name evidence="3" type="primary">grpE</name>
    <name evidence="8" type="ORF">SAMN05443144_10562</name>
</gene>
<dbReference type="PRINTS" id="PR00773">
    <property type="entry name" value="GRPEPROTEIN"/>
</dbReference>
<keyword evidence="3 4" id="KW-0346">Stress response</keyword>
<proteinExistence type="inferred from homology"/>
<feature type="compositionally biased region" description="Basic and acidic residues" evidence="7">
    <location>
        <begin position="20"/>
        <end position="37"/>
    </location>
</feature>
<accession>A0A1M4YHR2</accession>
<dbReference type="GO" id="GO:0005737">
    <property type="term" value="C:cytoplasm"/>
    <property type="evidence" value="ECO:0007669"/>
    <property type="project" value="UniProtKB-SubCell"/>
</dbReference>
<evidence type="ECO:0000313" key="8">
    <source>
        <dbReference type="EMBL" id="SHF05052.1"/>
    </source>
</evidence>
<evidence type="ECO:0000256" key="3">
    <source>
        <dbReference type="HAMAP-Rule" id="MF_01151"/>
    </source>
</evidence>
<dbReference type="HAMAP" id="MF_01151">
    <property type="entry name" value="GrpE"/>
    <property type="match status" value="1"/>
</dbReference>
<dbReference type="InterPro" id="IPR000740">
    <property type="entry name" value="GrpE"/>
</dbReference>
<dbReference type="CDD" id="cd00446">
    <property type="entry name" value="GrpE"/>
    <property type="match status" value="1"/>
</dbReference>
<feature type="region of interest" description="Disordered" evidence="7">
    <location>
        <begin position="20"/>
        <end position="57"/>
    </location>
</feature>
<dbReference type="InterPro" id="IPR013805">
    <property type="entry name" value="GrpE_CC"/>
</dbReference>
<dbReference type="PANTHER" id="PTHR21237:SF23">
    <property type="entry name" value="GRPE PROTEIN HOMOLOG, MITOCHONDRIAL"/>
    <property type="match status" value="1"/>
</dbReference>
<comment type="similarity">
    <text evidence="1 3 5">Belongs to the GrpE family.</text>
</comment>
<evidence type="ECO:0000256" key="2">
    <source>
        <dbReference type="ARBA" id="ARBA00023186"/>
    </source>
</evidence>
<comment type="function">
    <text evidence="3 4">Participates actively in the response to hyperosmotic and heat shock by preventing the aggregation of stress-denatured proteins, in association with DnaK and GrpE. It is the nucleotide exchange factor for DnaK and may function as a thermosensor. Unfolded proteins bind initially to DnaJ; upon interaction with the DnaJ-bound protein, DnaK hydrolyzes its bound ATP, resulting in the formation of a stable complex. GrpE releases ADP from DnaK; ATP binding to DnaK triggers the release of the substrate protein, thus completing the reaction cycle. Several rounds of ATP-dependent interactions between DnaJ, DnaK and GrpE are required for fully efficient folding.</text>
</comment>
<feature type="compositionally biased region" description="Basic and acidic residues" evidence="7">
    <location>
        <begin position="47"/>
        <end position="57"/>
    </location>
</feature>
<keyword evidence="9" id="KW-1185">Reference proteome</keyword>
<dbReference type="Pfam" id="PF01025">
    <property type="entry name" value="GrpE"/>
    <property type="match status" value="1"/>
</dbReference>
<keyword evidence="6" id="KW-0175">Coiled coil</keyword>
<evidence type="ECO:0000313" key="9">
    <source>
        <dbReference type="Proteomes" id="UP000184041"/>
    </source>
</evidence>
<dbReference type="PANTHER" id="PTHR21237">
    <property type="entry name" value="GRPE PROTEIN"/>
    <property type="match status" value="1"/>
</dbReference>
<dbReference type="GO" id="GO:0006457">
    <property type="term" value="P:protein folding"/>
    <property type="evidence" value="ECO:0007669"/>
    <property type="project" value="InterPro"/>
</dbReference>
<evidence type="ECO:0000256" key="1">
    <source>
        <dbReference type="ARBA" id="ARBA00009054"/>
    </source>
</evidence>
<dbReference type="Gene3D" id="3.90.20.20">
    <property type="match status" value="1"/>
</dbReference>
<dbReference type="InterPro" id="IPR009012">
    <property type="entry name" value="GrpE_head"/>
</dbReference>
<keyword evidence="3" id="KW-0963">Cytoplasm</keyword>
<dbReference type="Proteomes" id="UP000184041">
    <property type="component" value="Unassembled WGS sequence"/>
</dbReference>
<organism evidence="8 9">
    <name type="scientific">Fodinibius roseus</name>
    <dbReference type="NCBI Taxonomy" id="1194090"/>
    <lineage>
        <taxon>Bacteria</taxon>
        <taxon>Pseudomonadati</taxon>
        <taxon>Balneolota</taxon>
        <taxon>Balneolia</taxon>
        <taxon>Balneolales</taxon>
        <taxon>Balneolaceae</taxon>
        <taxon>Fodinibius</taxon>
    </lineage>
</organism>
<name>A0A1M4YHR2_9BACT</name>
<dbReference type="STRING" id="1194090.SAMN05443144_10562"/>
<dbReference type="PROSITE" id="PS01071">
    <property type="entry name" value="GRPE"/>
    <property type="match status" value="1"/>
</dbReference>
<dbReference type="GO" id="GO:0051087">
    <property type="term" value="F:protein-folding chaperone binding"/>
    <property type="evidence" value="ECO:0007669"/>
    <property type="project" value="InterPro"/>
</dbReference>
<evidence type="ECO:0000256" key="7">
    <source>
        <dbReference type="SAM" id="MobiDB-lite"/>
    </source>
</evidence>
<dbReference type="Gene3D" id="2.30.22.10">
    <property type="entry name" value="Head domain of nucleotide exchange factor GrpE"/>
    <property type="match status" value="1"/>
</dbReference>
<sequence length="222" mass="25922">MACYLHISIPRKETVFNRRIIDKQMSDKNEKEVKEPSVGEQKQQSAEAEKERDSRYEDLGEEELRELLAEKEQKIDVLEEDLSEAKNMHLRKAAELENYRKRVQRERSQLYETAKANALEDFLDVNDDLQRTLKAAEDLDVNETFLDGVLLVANKFEEILRKNDVERIDEVGVPFNVDYHDAMMRHKPGDDDIDSDIVLEVVENGYRMGDRTIRHAKVIVSE</sequence>
<protein>
    <recommendedName>
        <fullName evidence="3 4">Protein GrpE</fullName>
    </recommendedName>
    <alternativeName>
        <fullName evidence="3">HSP-70 cofactor</fullName>
    </alternativeName>
</protein>
<comment type="subunit">
    <text evidence="3">Homodimer.</text>
</comment>
<keyword evidence="2 3" id="KW-0143">Chaperone</keyword>
<reference evidence="8 9" key="1">
    <citation type="submission" date="2016-11" db="EMBL/GenBank/DDBJ databases">
        <authorList>
            <person name="Jaros S."/>
            <person name="Januszkiewicz K."/>
            <person name="Wedrychowicz H."/>
        </authorList>
    </citation>
    <scope>NUCLEOTIDE SEQUENCE [LARGE SCALE GENOMIC DNA]</scope>
    <source>
        <strain evidence="8 9">DSM 21986</strain>
    </source>
</reference>
<dbReference type="GO" id="GO:0051082">
    <property type="term" value="F:unfolded protein binding"/>
    <property type="evidence" value="ECO:0007669"/>
    <property type="project" value="TreeGrafter"/>
</dbReference>
<dbReference type="SUPFAM" id="SSF58014">
    <property type="entry name" value="Coiled-coil domain of nucleotide exchange factor GrpE"/>
    <property type="match status" value="1"/>
</dbReference>
<dbReference type="EMBL" id="FQUS01000005">
    <property type="protein sequence ID" value="SHF05052.1"/>
    <property type="molecule type" value="Genomic_DNA"/>
</dbReference>
<evidence type="ECO:0000256" key="4">
    <source>
        <dbReference type="RuleBase" id="RU000639"/>
    </source>
</evidence>
<dbReference type="GO" id="GO:0000774">
    <property type="term" value="F:adenyl-nucleotide exchange factor activity"/>
    <property type="evidence" value="ECO:0007669"/>
    <property type="project" value="InterPro"/>
</dbReference>
<dbReference type="AlphaFoldDB" id="A0A1M4YHR2"/>
<dbReference type="SUPFAM" id="SSF51064">
    <property type="entry name" value="Head domain of nucleotide exchange factor GrpE"/>
    <property type="match status" value="1"/>
</dbReference>
<evidence type="ECO:0000256" key="5">
    <source>
        <dbReference type="RuleBase" id="RU004478"/>
    </source>
</evidence>
<comment type="subcellular location">
    <subcellularLocation>
        <location evidence="3">Cytoplasm</location>
    </subcellularLocation>
</comment>
<feature type="coiled-coil region" evidence="6">
    <location>
        <begin position="61"/>
        <end position="139"/>
    </location>
</feature>
<evidence type="ECO:0000256" key="6">
    <source>
        <dbReference type="SAM" id="Coils"/>
    </source>
</evidence>